<dbReference type="InterPro" id="IPR012340">
    <property type="entry name" value="NA-bd_OB-fold"/>
</dbReference>
<keyword evidence="3 5" id="KW-0067">ATP-binding</keyword>
<dbReference type="Pfam" id="PF08402">
    <property type="entry name" value="TOBE_2"/>
    <property type="match status" value="1"/>
</dbReference>
<dbReference type="SMART" id="SM00382">
    <property type="entry name" value="AAA"/>
    <property type="match status" value="1"/>
</dbReference>
<dbReference type="GO" id="GO:0022857">
    <property type="term" value="F:transmembrane transporter activity"/>
    <property type="evidence" value="ECO:0007669"/>
    <property type="project" value="InterPro"/>
</dbReference>
<dbReference type="Gene3D" id="2.40.50.140">
    <property type="entry name" value="Nucleic acid-binding proteins"/>
    <property type="match status" value="1"/>
</dbReference>
<dbReference type="PROSITE" id="PS50893">
    <property type="entry name" value="ABC_TRANSPORTER_2"/>
    <property type="match status" value="1"/>
</dbReference>
<reference evidence="5" key="1">
    <citation type="submission" date="2019-08" db="EMBL/GenBank/DDBJ databases">
        <authorList>
            <person name="Kucharzyk K."/>
            <person name="Murdoch R.W."/>
            <person name="Higgins S."/>
            <person name="Loffler F."/>
        </authorList>
    </citation>
    <scope>NUCLEOTIDE SEQUENCE</scope>
</reference>
<dbReference type="Pfam" id="PF00005">
    <property type="entry name" value="ABC_tran"/>
    <property type="match status" value="1"/>
</dbReference>
<evidence type="ECO:0000313" key="5">
    <source>
        <dbReference type="EMBL" id="MPM65125.1"/>
    </source>
</evidence>
<comment type="caution">
    <text evidence="5">The sequence shown here is derived from an EMBL/GenBank/DDBJ whole genome shotgun (WGS) entry which is preliminary data.</text>
</comment>
<dbReference type="GO" id="GO:0043190">
    <property type="term" value="C:ATP-binding cassette (ABC) transporter complex"/>
    <property type="evidence" value="ECO:0007669"/>
    <property type="project" value="InterPro"/>
</dbReference>
<dbReference type="FunFam" id="3.40.50.300:FF:000042">
    <property type="entry name" value="Maltose/maltodextrin ABC transporter, ATP-binding protein"/>
    <property type="match status" value="1"/>
</dbReference>
<dbReference type="InterPro" id="IPR050093">
    <property type="entry name" value="ABC_SmlMolc_Importer"/>
</dbReference>
<dbReference type="EMBL" id="VSSQ01020344">
    <property type="protein sequence ID" value="MPM65125.1"/>
    <property type="molecule type" value="Genomic_DNA"/>
</dbReference>
<dbReference type="SUPFAM" id="SSF50331">
    <property type="entry name" value="MOP-like"/>
    <property type="match status" value="1"/>
</dbReference>
<evidence type="ECO:0000256" key="1">
    <source>
        <dbReference type="ARBA" id="ARBA00022448"/>
    </source>
</evidence>
<dbReference type="SUPFAM" id="SSF52540">
    <property type="entry name" value="P-loop containing nucleoside triphosphate hydrolases"/>
    <property type="match status" value="1"/>
</dbReference>
<dbReference type="InterPro" id="IPR003439">
    <property type="entry name" value="ABC_transporter-like_ATP-bd"/>
</dbReference>
<dbReference type="PANTHER" id="PTHR42781">
    <property type="entry name" value="SPERMIDINE/PUTRESCINE IMPORT ATP-BINDING PROTEIN POTA"/>
    <property type="match status" value="1"/>
</dbReference>
<dbReference type="InterPro" id="IPR013611">
    <property type="entry name" value="Transp-assoc_OB_typ2"/>
</dbReference>
<dbReference type="InterPro" id="IPR008995">
    <property type="entry name" value="Mo/tungstate-bd_C_term_dom"/>
</dbReference>
<keyword evidence="1" id="KW-0813">Transport</keyword>
<name>A0A645BIB7_9ZZZZ</name>
<keyword evidence="2" id="KW-0547">Nucleotide-binding</keyword>
<dbReference type="InterPro" id="IPR027417">
    <property type="entry name" value="P-loop_NTPase"/>
</dbReference>
<evidence type="ECO:0000256" key="3">
    <source>
        <dbReference type="ARBA" id="ARBA00022840"/>
    </source>
</evidence>
<dbReference type="Gene3D" id="2.40.50.100">
    <property type="match status" value="1"/>
</dbReference>
<dbReference type="GO" id="GO:0016887">
    <property type="term" value="F:ATP hydrolysis activity"/>
    <property type="evidence" value="ECO:0007669"/>
    <property type="project" value="InterPro"/>
</dbReference>
<protein>
    <submittedName>
        <fullName evidence="5">Spermidine/putrescine import ATP-binding protein PotA</fullName>
    </submittedName>
</protein>
<dbReference type="PROSITE" id="PS00211">
    <property type="entry name" value="ABC_TRANSPORTER_1"/>
    <property type="match status" value="1"/>
</dbReference>
<dbReference type="InterPro" id="IPR003593">
    <property type="entry name" value="AAA+_ATPase"/>
</dbReference>
<sequence length="366" mass="40448">MEKKSVSVTLEHVTKKFKDVKGKADVIAVNDSHFVIEPGELVTLLGPSGCGKTTTLRMIAGFELPTEGKIYIGNEEVTMLPPNKRDTATMFQSYGLFPHMTVFDNVAYGLRLRKVPQEEITKRVNETLALVGLATYGDRAPSKLSGGQQQRVALARSLIVTPSVLLLDEPLSNLDALLREQMRVEIRKIQKELGITAVYVTHDRVEAMSLSDRVVVMKDGYVRQIGSPSEIYEDPNSRFVAGFVGKAAFFPVKVKKHEKKTWVCELGGKDVLVERSADNVAVGSEAVLMARPESLRIVESGQGKIEGKVRMNVYLGHSLEAFVSTSFGEVLVQIDDPHAKKVFKEGEDVSIDFTADRVRLLNKDEA</sequence>
<gene>
    <name evidence="5" type="primary">potA_33</name>
    <name evidence="5" type="ORF">SDC9_112017</name>
</gene>
<dbReference type="AlphaFoldDB" id="A0A645BIB7"/>
<dbReference type="InterPro" id="IPR017871">
    <property type="entry name" value="ABC_transporter-like_CS"/>
</dbReference>
<feature type="domain" description="ABC transporter" evidence="4">
    <location>
        <begin position="8"/>
        <end position="244"/>
    </location>
</feature>
<accession>A0A645BIB7</accession>
<dbReference type="Gene3D" id="3.40.50.300">
    <property type="entry name" value="P-loop containing nucleotide triphosphate hydrolases"/>
    <property type="match status" value="1"/>
</dbReference>
<proteinExistence type="predicted"/>
<organism evidence="5">
    <name type="scientific">bioreactor metagenome</name>
    <dbReference type="NCBI Taxonomy" id="1076179"/>
    <lineage>
        <taxon>unclassified sequences</taxon>
        <taxon>metagenomes</taxon>
        <taxon>ecological metagenomes</taxon>
    </lineage>
</organism>
<evidence type="ECO:0000259" key="4">
    <source>
        <dbReference type="PROSITE" id="PS50893"/>
    </source>
</evidence>
<dbReference type="GO" id="GO:0005524">
    <property type="term" value="F:ATP binding"/>
    <property type="evidence" value="ECO:0007669"/>
    <property type="project" value="UniProtKB-KW"/>
</dbReference>
<dbReference type="PANTHER" id="PTHR42781:SF4">
    <property type="entry name" value="SPERMIDINE_PUTRESCINE IMPORT ATP-BINDING PROTEIN POTA"/>
    <property type="match status" value="1"/>
</dbReference>
<evidence type="ECO:0000256" key="2">
    <source>
        <dbReference type="ARBA" id="ARBA00022741"/>
    </source>
</evidence>